<keyword evidence="3" id="KW-1185">Reference proteome</keyword>
<keyword evidence="1" id="KW-1133">Transmembrane helix</keyword>
<gene>
    <name evidence="2" type="ORF">COCHEDRAFT_1112305</name>
</gene>
<feature type="transmembrane region" description="Helical" evidence="1">
    <location>
        <begin position="57"/>
        <end position="77"/>
    </location>
</feature>
<accession>M2U1Q7</accession>
<evidence type="ECO:0000313" key="2">
    <source>
        <dbReference type="EMBL" id="EMD87966.1"/>
    </source>
</evidence>
<organism evidence="2 3">
    <name type="scientific">Cochliobolus heterostrophus (strain C5 / ATCC 48332 / race O)</name>
    <name type="common">Southern corn leaf blight fungus</name>
    <name type="synonym">Bipolaris maydis</name>
    <dbReference type="NCBI Taxonomy" id="701091"/>
    <lineage>
        <taxon>Eukaryota</taxon>
        <taxon>Fungi</taxon>
        <taxon>Dikarya</taxon>
        <taxon>Ascomycota</taxon>
        <taxon>Pezizomycotina</taxon>
        <taxon>Dothideomycetes</taxon>
        <taxon>Pleosporomycetidae</taxon>
        <taxon>Pleosporales</taxon>
        <taxon>Pleosporineae</taxon>
        <taxon>Pleosporaceae</taxon>
        <taxon>Bipolaris</taxon>
    </lineage>
</organism>
<keyword evidence="1" id="KW-0472">Membrane</keyword>
<keyword evidence="1" id="KW-0812">Transmembrane</keyword>
<evidence type="ECO:0000313" key="3">
    <source>
        <dbReference type="Proteomes" id="UP000016936"/>
    </source>
</evidence>
<evidence type="ECO:0000256" key="1">
    <source>
        <dbReference type="SAM" id="Phobius"/>
    </source>
</evidence>
<protein>
    <submittedName>
        <fullName evidence="2">Uncharacterized protein</fullName>
    </submittedName>
</protein>
<reference evidence="2 3" key="1">
    <citation type="journal article" date="2012" name="PLoS Pathog.">
        <title>Diverse lifestyles and strategies of plant pathogenesis encoded in the genomes of eighteen Dothideomycetes fungi.</title>
        <authorList>
            <person name="Ohm R.A."/>
            <person name="Feau N."/>
            <person name="Henrissat B."/>
            <person name="Schoch C.L."/>
            <person name="Horwitz B.A."/>
            <person name="Barry K.W."/>
            <person name="Condon B.J."/>
            <person name="Copeland A.C."/>
            <person name="Dhillon B."/>
            <person name="Glaser F."/>
            <person name="Hesse C.N."/>
            <person name="Kosti I."/>
            <person name="LaButti K."/>
            <person name="Lindquist E.A."/>
            <person name="Lucas S."/>
            <person name="Salamov A.A."/>
            <person name="Bradshaw R.E."/>
            <person name="Ciuffetti L."/>
            <person name="Hamelin R.C."/>
            <person name="Kema G.H.J."/>
            <person name="Lawrence C."/>
            <person name="Scott J.A."/>
            <person name="Spatafora J.W."/>
            <person name="Turgeon B.G."/>
            <person name="de Wit P.J.G.M."/>
            <person name="Zhong S."/>
            <person name="Goodwin S.B."/>
            <person name="Grigoriev I.V."/>
        </authorList>
    </citation>
    <scope>NUCLEOTIDE SEQUENCE [LARGE SCALE GENOMIC DNA]</scope>
    <source>
        <strain evidence="3">C5 / ATCC 48332 / race O</strain>
    </source>
</reference>
<dbReference type="Proteomes" id="UP000016936">
    <property type="component" value="Unassembled WGS sequence"/>
</dbReference>
<dbReference type="AlphaFoldDB" id="M2U1Q7"/>
<dbReference type="EMBL" id="KB445581">
    <property type="protein sequence ID" value="EMD87966.1"/>
    <property type="molecule type" value="Genomic_DNA"/>
</dbReference>
<dbReference type="HOGENOM" id="CLU_2037835_0_0_1"/>
<name>M2U1Q7_COCH5</name>
<proteinExistence type="predicted"/>
<sequence>MVASPNQLDRLPHWVDHQIAHEECHGEKRSGLSCQALAPCTRCRELGHSSCTCKKRILDVNLVCISLCIYYIITLWGCAASKVQTVRKVAHPLTKHVKPTIVTFLTMSLNMSPYVKPNLNE</sequence>
<reference evidence="3" key="2">
    <citation type="journal article" date="2013" name="PLoS Genet.">
        <title>Comparative genome structure, secondary metabolite, and effector coding capacity across Cochliobolus pathogens.</title>
        <authorList>
            <person name="Condon B.J."/>
            <person name="Leng Y."/>
            <person name="Wu D."/>
            <person name="Bushley K.E."/>
            <person name="Ohm R.A."/>
            <person name="Otillar R."/>
            <person name="Martin J."/>
            <person name="Schackwitz W."/>
            <person name="Grimwood J."/>
            <person name="MohdZainudin N."/>
            <person name="Xue C."/>
            <person name="Wang R."/>
            <person name="Manning V.A."/>
            <person name="Dhillon B."/>
            <person name="Tu Z.J."/>
            <person name="Steffenson B.J."/>
            <person name="Salamov A."/>
            <person name="Sun H."/>
            <person name="Lowry S."/>
            <person name="LaButti K."/>
            <person name="Han J."/>
            <person name="Copeland A."/>
            <person name="Lindquist E."/>
            <person name="Barry K."/>
            <person name="Schmutz J."/>
            <person name="Baker S.E."/>
            <person name="Ciuffetti L.M."/>
            <person name="Grigoriev I.V."/>
            <person name="Zhong S."/>
            <person name="Turgeon B.G."/>
        </authorList>
    </citation>
    <scope>NUCLEOTIDE SEQUENCE [LARGE SCALE GENOMIC DNA]</scope>
    <source>
        <strain evidence="3">C5 / ATCC 48332 / race O</strain>
    </source>
</reference>